<dbReference type="InterPro" id="IPR029063">
    <property type="entry name" value="SAM-dependent_MTases_sf"/>
</dbReference>
<dbReference type="InterPro" id="IPR022642">
    <property type="entry name" value="CheR_C"/>
</dbReference>
<dbReference type="GO" id="GO:0008983">
    <property type="term" value="F:protein-glutamate O-methyltransferase activity"/>
    <property type="evidence" value="ECO:0007669"/>
    <property type="project" value="UniProtKB-EC"/>
</dbReference>
<name>A0ABM9CKZ2_9BACL</name>
<keyword evidence="8" id="KW-1185">Reference proteome</keyword>
<organism evidence="7 8">
    <name type="scientific">Paenibacillus plantiphilus</name>
    <dbReference type="NCBI Taxonomy" id="2905650"/>
    <lineage>
        <taxon>Bacteria</taxon>
        <taxon>Bacillati</taxon>
        <taxon>Bacillota</taxon>
        <taxon>Bacilli</taxon>
        <taxon>Bacillales</taxon>
        <taxon>Paenibacillaceae</taxon>
        <taxon>Paenibacillus</taxon>
    </lineage>
</organism>
<accession>A0ABM9CKZ2</accession>
<protein>
    <recommendedName>
        <fullName evidence="2">protein-glutamate O-methyltransferase</fullName>
        <ecNumber evidence="2">2.1.1.80</ecNumber>
    </recommendedName>
</protein>
<dbReference type="InterPro" id="IPR050903">
    <property type="entry name" value="Bact_Chemotaxis_MeTrfase"/>
</dbReference>
<reference evidence="7" key="1">
    <citation type="submission" date="2022-01" db="EMBL/GenBank/DDBJ databases">
        <authorList>
            <person name="Criscuolo A."/>
        </authorList>
    </citation>
    <scope>NUCLEOTIDE SEQUENCE</scope>
    <source>
        <strain evidence="7">CIP111893</strain>
    </source>
</reference>
<dbReference type="PANTHER" id="PTHR24422:SF26">
    <property type="entry name" value="CHEMOTAXIS PROTEIN METHYLTRANSFERASE"/>
    <property type="match status" value="1"/>
</dbReference>
<gene>
    <name evidence="7" type="primary">cheR_2</name>
    <name evidence="7" type="ORF">PAECIP111893_03869</name>
</gene>
<dbReference type="SMART" id="SM00138">
    <property type="entry name" value="MeTrc"/>
    <property type="match status" value="1"/>
</dbReference>
<evidence type="ECO:0000256" key="5">
    <source>
        <dbReference type="ARBA" id="ARBA00022691"/>
    </source>
</evidence>
<dbReference type="InterPro" id="IPR026024">
    <property type="entry name" value="Chemotaxis_MeTrfase_CheR"/>
</dbReference>
<evidence type="ECO:0000256" key="4">
    <source>
        <dbReference type="ARBA" id="ARBA00022679"/>
    </source>
</evidence>
<evidence type="ECO:0000256" key="3">
    <source>
        <dbReference type="ARBA" id="ARBA00022603"/>
    </source>
</evidence>
<keyword evidence="3 7" id="KW-0489">Methyltransferase</keyword>
<dbReference type="PROSITE" id="PS50123">
    <property type="entry name" value="CHER"/>
    <property type="match status" value="1"/>
</dbReference>
<sequence>MITITDHEFKKLSALVKSNYGIKLGDEKRSLVVGRLHNVLLHKNFDNFTEYYDYVVTDTTGEALTTLVEKLTTNHTYFMREIAHFNFFRDHVLPHIKETERSKDLRIWSAGCSTGEEPYTLAMIIADWVGFNQDGWETRILATDISSKVLEAAKRGEYQLEQLASIPAPWRKKYLRKVNEERGMFIEQIRNEVIFRLFNLMEPVFPFKRKFHAIFCRNVMIYFDAATRKALINRFYEIMEPGGYLFLGHSESLSRHESNYQYVMPSVYRKG</sequence>
<dbReference type="Gene3D" id="1.10.155.10">
    <property type="entry name" value="Chemotaxis receptor methyltransferase CheR, N-terminal domain"/>
    <property type="match status" value="1"/>
</dbReference>
<dbReference type="Pfam" id="PF01739">
    <property type="entry name" value="CheR"/>
    <property type="match status" value="1"/>
</dbReference>
<dbReference type="Pfam" id="PF03705">
    <property type="entry name" value="CheR_N"/>
    <property type="match status" value="1"/>
</dbReference>
<proteinExistence type="predicted"/>
<dbReference type="InterPro" id="IPR022641">
    <property type="entry name" value="CheR_N"/>
</dbReference>
<evidence type="ECO:0000256" key="1">
    <source>
        <dbReference type="ARBA" id="ARBA00001541"/>
    </source>
</evidence>
<dbReference type="Proteomes" id="UP000838686">
    <property type="component" value="Unassembled WGS sequence"/>
</dbReference>
<dbReference type="PIRSF" id="PIRSF000410">
    <property type="entry name" value="CheR"/>
    <property type="match status" value="1"/>
</dbReference>
<keyword evidence="5" id="KW-0949">S-adenosyl-L-methionine</keyword>
<dbReference type="PANTHER" id="PTHR24422">
    <property type="entry name" value="CHEMOTAXIS PROTEIN METHYLTRANSFERASE"/>
    <property type="match status" value="1"/>
</dbReference>
<dbReference type="InterPro" id="IPR000780">
    <property type="entry name" value="CheR_MeTrfase"/>
</dbReference>
<dbReference type="InterPro" id="IPR036804">
    <property type="entry name" value="CheR_N_sf"/>
</dbReference>
<keyword evidence="4 7" id="KW-0808">Transferase</keyword>
<evidence type="ECO:0000313" key="7">
    <source>
        <dbReference type="EMBL" id="CAH1214917.1"/>
    </source>
</evidence>
<dbReference type="EC" id="2.1.1.80" evidence="2"/>
<dbReference type="SUPFAM" id="SSF47757">
    <property type="entry name" value="Chemotaxis receptor methyltransferase CheR, N-terminal domain"/>
    <property type="match status" value="1"/>
</dbReference>
<dbReference type="GO" id="GO:0032259">
    <property type="term" value="P:methylation"/>
    <property type="evidence" value="ECO:0007669"/>
    <property type="project" value="UniProtKB-KW"/>
</dbReference>
<feature type="domain" description="CheR-type methyltransferase" evidence="6">
    <location>
        <begin position="1"/>
        <end position="271"/>
    </location>
</feature>
<evidence type="ECO:0000313" key="8">
    <source>
        <dbReference type="Proteomes" id="UP000838686"/>
    </source>
</evidence>
<dbReference type="RefSeq" id="WP_236344223.1">
    <property type="nucleotide sequence ID" value="NZ_CAKMMF010000023.1"/>
</dbReference>
<dbReference type="CDD" id="cd02440">
    <property type="entry name" value="AdoMet_MTases"/>
    <property type="match status" value="1"/>
</dbReference>
<comment type="catalytic activity">
    <reaction evidence="1">
        <text>L-glutamyl-[protein] + S-adenosyl-L-methionine = [protein]-L-glutamate 5-O-methyl ester + S-adenosyl-L-homocysteine</text>
        <dbReference type="Rhea" id="RHEA:24452"/>
        <dbReference type="Rhea" id="RHEA-COMP:10208"/>
        <dbReference type="Rhea" id="RHEA-COMP:10311"/>
        <dbReference type="ChEBI" id="CHEBI:29973"/>
        <dbReference type="ChEBI" id="CHEBI:57856"/>
        <dbReference type="ChEBI" id="CHEBI:59789"/>
        <dbReference type="ChEBI" id="CHEBI:82795"/>
        <dbReference type="EC" id="2.1.1.80"/>
    </reaction>
</comment>
<dbReference type="PRINTS" id="PR00996">
    <property type="entry name" value="CHERMTFRASE"/>
</dbReference>
<dbReference type="SUPFAM" id="SSF53335">
    <property type="entry name" value="S-adenosyl-L-methionine-dependent methyltransferases"/>
    <property type="match status" value="1"/>
</dbReference>
<evidence type="ECO:0000259" key="6">
    <source>
        <dbReference type="PROSITE" id="PS50123"/>
    </source>
</evidence>
<dbReference type="Gene3D" id="3.40.50.150">
    <property type="entry name" value="Vaccinia Virus protein VP39"/>
    <property type="match status" value="1"/>
</dbReference>
<evidence type="ECO:0000256" key="2">
    <source>
        <dbReference type="ARBA" id="ARBA00012534"/>
    </source>
</evidence>
<comment type="caution">
    <text evidence="7">The sequence shown here is derived from an EMBL/GenBank/DDBJ whole genome shotgun (WGS) entry which is preliminary data.</text>
</comment>
<dbReference type="EMBL" id="CAKMMF010000023">
    <property type="protein sequence ID" value="CAH1214917.1"/>
    <property type="molecule type" value="Genomic_DNA"/>
</dbReference>